<accession>A0A9P4NI63</accession>
<evidence type="ECO:0000256" key="3">
    <source>
        <dbReference type="ARBA" id="ARBA00022723"/>
    </source>
</evidence>
<dbReference type="InterPro" id="IPR044066">
    <property type="entry name" value="TRIAD_supradom"/>
</dbReference>
<evidence type="ECO:0000259" key="9">
    <source>
        <dbReference type="PROSITE" id="PS50089"/>
    </source>
</evidence>
<evidence type="ECO:0000256" key="4">
    <source>
        <dbReference type="ARBA" id="ARBA00022737"/>
    </source>
</evidence>
<gene>
    <name evidence="11" type="ORF">EJ08DRAFT_561480</name>
</gene>
<dbReference type="GO" id="GO:0008270">
    <property type="term" value="F:zinc ion binding"/>
    <property type="evidence" value="ECO:0007669"/>
    <property type="project" value="UniProtKB-KW"/>
</dbReference>
<dbReference type="PROSITE" id="PS51873">
    <property type="entry name" value="TRIAD"/>
    <property type="match status" value="1"/>
</dbReference>
<reference evidence="11" key="1">
    <citation type="journal article" date="2020" name="Stud. Mycol.">
        <title>101 Dothideomycetes genomes: a test case for predicting lifestyles and emergence of pathogens.</title>
        <authorList>
            <person name="Haridas S."/>
            <person name="Albert R."/>
            <person name="Binder M."/>
            <person name="Bloem J."/>
            <person name="Labutti K."/>
            <person name="Salamov A."/>
            <person name="Andreopoulos B."/>
            <person name="Baker S."/>
            <person name="Barry K."/>
            <person name="Bills G."/>
            <person name="Bluhm B."/>
            <person name="Cannon C."/>
            <person name="Castanera R."/>
            <person name="Culley D."/>
            <person name="Daum C."/>
            <person name="Ezra D."/>
            <person name="Gonzalez J."/>
            <person name="Henrissat B."/>
            <person name="Kuo A."/>
            <person name="Liang C."/>
            <person name="Lipzen A."/>
            <person name="Lutzoni F."/>
            <person name="Magnuson J."/>
            <person name="Mondo S."/>
            <person name="Nolan M."/>
            <person name="Ohm R."/>
            <person name="Pangilinan J."/>
            <person name="Park H.-J."/>
            <person name="Ramirez L."/>
            <person name="Alfaro M."/>
            <person name="Sun H."/>
            <person name="Tritt A."/>
            <person name="Yoshinaga Y."/>
            <person name="Zwiers L.-H."/>
            <person name="Turgeon B."/>
            <person name="Goodwin S."/>
            <person name="Spatafora J."/>
            <person name="Crous P."/>
            <person name="Grigoriev I."/>
        </authorList>
    </citation>
    <scope>NUCLEOTIDE SEQUENCE</scope>
    <source>
        <strain evidence="11">CBS 130266</strain>
    </source>
</reference>
<evidence type="ECO:0000256" key="8">
    <source>
        <dbReference type="PROSITE-ProRule" id="PRU00175"/>
    </source>
</evidence>
<dbReference type="InterPro" id="IPR001841">
    <property type="entry name" value="Znf_RING"/>
</dbReference>
<evidence type="ECO:0000256" key="5">
    <source>
        <dbReference type="ARBA" id="ARBA00022771"/>
    </source>
</evidence>
<evidence type="ECO:0008006" key="13">
    <source>
        <dbReference type="Google" id="ProtNLM"/>
    </source>
</evidence>
<dbReference type="SMART" id="SM00647">
    <property type="entry name" value="IBR"/>
    <property type="match status" value="2"/>
</dbReference>
<name>A0A9P4NI63_9PEZI</name>
<dbReference type="Pfam" id="PF01485">
    <property type="entry name" value="IBR"/>
    <property type="match status" value="2"/>
</dbReference>
<comment type="caution">
    <text evidence="11">The sequence shown here is derived from an EMBL/GenBank/DDBJ whole genome shotgun (WGS) entry which is preliminary data.</text>
</comment>
<evidence type="ECO:0000313" key="12">
    <source>
        <dbReference type="Proteomes" id="UP000800235"/>
    </source>
</evidence>
<keyword evidence="12" id="KW-1185">Reference proteome</keyword>
<dbReference type="OrthoDB" id="1431934at2759"/>
<dbReference type="PANTHER" id="PTHR22770:SF13">
    <property type="entry name" value="RING-TYPE DOMAIN-CONTAINING PROTEIN"/>
    <property type="match status" value="1"/>
</dbReference>
<dbReference type="AlphaFoldDB" id="A0A9P4NI63"/>
<dbReference type="Proteomes" id="UP000800235">
    <property type="component" value="Unassembled WGS sequence"/>
</dbReference>
<keyword evidence="3" id="KW-0479">Metal-binding</keyword>
<dbReference type="SUPFAM" id="SSF57850">
    <property type="entry name" value="RING/U-box"/>
    <property type="match status" value="3"/>
</dbReference>
<dbReference type="GO" id="GO:0043161">
    <property type="term" value="P:proteasome-mediated ubiquitin-dependent protein catabolic process"/>
    <property type="evidence" value="ECO:0007669"/>
    <property type="project" value="TreeGrafter"/>
</dbReference>
<dbReference type="InterPro" id="IPR002867">
    <property type="entry name" value="IBR_dom"/>
</dbReference>
<keyword evidence="2" id="KW-0808">Transferase</keyword>
<dbReference type="EMBL" id="MU007091">
    <property type="protein sequence ID" value="KAF2422367.1"/>
    <property type="molecule type" value="Genomic_DNA"/>
</dbReference>
<evidence type="ECO:0000313" key="11">
    <source>
        <dbReference type="EMBL" id="KAF2422367.1"/>
    </source>
</evidence>
<organism evidence="11 12">
    <name type="scientific">Tothia fuscella</name>
    <dbReference type="NCBI Taxonomy" id="1048955"/>
    <lineage>
        <taxon>Eukaryota</taxon>
        <taxon>Fungi</taxon>
        <taxon>Dikarya</taxon>
        <taxon>Ascomycota</taxon>
        <taxon>Pezizomycotina</taxon>
        <taxon>Dothideomycetes</taxon>
        <taxon>Pleosporomycetidae</taxon>
        <taxon>Venturiales</taxon>
        <taxon>Cylindrosympodiaceae</taxon>
        <taxon>Tothia</taxon>
    </lineage>
</organism>
<dbReference type="GO" id="GO:0097039">
    <property type="term" value="P:protein linear polyubiquitination"/>
    <property type="evidence" value="ECO:0007669"/>
    <property type="project" value="TreeGrafter"/>
</dbReference>
<feature type="domain" description="RING-type" evidence="10">
    <location>
        <begin position="1"/>
        <end position="215"/>
    </location>
</feature>
<feature type="domain" description="RING-type" evidence="9">
    <location>
        <begin position="3"/>
        <end position="51"/>
    </location>
</feature>
<keyword evidence="5 8" id="KW-0863">Zinc-finger</keyword>
<feature type="non-terminal residue" evidence="11">
    <location>
        <position position="215"/>
    </location>
</feature>
<evidence type="ECO:0000256" key="6">
    <source>
        <dbReference type="ARBA" id="ARBA00022786"/>
    </source>
</evidence>
<dbReference type="CDD" id="cd20336">
    <property type="entry name" value="Rcat_RBR"/>
    <property type="match status" value="1"/>
</dbReference>
<evidence type="ECO:0000259" key="10">
    <source>
        <dbReference type="PROSITE" id="PS51873"/>
    </source>
</evidence>
<evidence type="ECO:0000256" key="1">
    <source>
        <dbReference type="ARBA" id="ARBA00004906"/>
    </source>
</evidence>
<comment type="pathway">
    <text evidence="1">Protein modification; protein ubiquitination.</text>
</comment>
<feature type="non-terminal residue" evidence="11">
    <location>
        <position position="1"/>
    </location>
</feature>
<dbReference type="PANTHER" id="PTHR22770">
    <property type="entry name" value="UBIQUITIN CONJUGATING ENZYME 7 INTERACTING PROTEIN-RELATED"/>
    <property type="match status" value="1"/>
</dbReference>
<dbReference type="Gene3D" id="1.20.120.1750">
    <property type="match status" value="1"/>
</dbReference>
<dbReference type="InterPro" id="IPR013083">
    <property type="entry name" value="Znf_RING/FYVE/PHD"/>
</dbReference>
<proteinExistence type="predicted"/>
<keyword evidence="7" id="KW-0862">Zinc</keyword>
<keyword evidence="6" id="KW-0833">Ubl conjugation pathway</keyword>
<dbReference type="CDD" id="cd20335">
    <property type="entry name" value="BRcat_RBR"/>
    <property type="match status" value="1"/>
</dbReference>
<keyword evidence="4" id="KW-0677">Repeat</keyword>
<dbReference type="GO" id="GO:0000151">
    <property type="term" value="C:ubiquitin ligase complex"/>
    <property type="evidence" value="ECO:0007669"/>
    <property type="project" value="TreeGrafter"/>
</dbReference>
<dbReference type="PROSITE" id="PS50089">
    <property type="entry name" value="ZF_RING_2"/>
    <property type="match status" value="1"/>
</dbReference>
<evidence type="ECO:0000256" key="7">
    <source>
        <dbReference type="ARBA" id="ARBA00022833"/>
    </source>
</evidence>
<dbReference type="Gene3D" id="3.30.40.10">
    <property type="entry name" value="Zinc/RING finger domain, C3HC4 (zinc finger)"/>
    <property type="match status" value="1"/>
</dbReference>
<dbReference type="InterPro" id="IPR051628">
    <property type="entry name" value="LUBAC_E3_Ligases"/>
</dbReference>
<evidence type="ECO:0000256" key="2">
    <source>
        <dbReference type="ARBA" id="ARBA00022679"/>
    </source>
</evidence>
<dbReference type="GO" id="GO:0004842">
    <property type="term" value="F:ubiquitin-protein transferase activity"/>
    <property type="evidence" value="ECO:0007669"/>
    <property type="project" value="TreeGrafter"/>
</dbReference>
<protein>
    <recommendedName>
        <fullName evidence="13">RING-type domain-containing protein</fullName>
    </recommendedName>
</protein>
<dbReference type="GO" id="GO:0043130">
    <property type="term" value="F:ubiquitin binding"/>
    <property type="evidence" value="ECO:0007669"/>
    <property type="project" value="TreeGrafter"/>
</dbReference>
<sequence length="215" mass="25124">RECIVCYDAFPFDSFPNLARCVHHAHVCKTCYEKWIESELEVKGWKRVSCPDPECKEVLSHAEVQEHADREVYERFNNLATRDALNEDSSFEWCRGPGCKSGQIHVGDSANPLFDCDECGFRVCLRHDMRYHEGEDCEEYDYQEEAREQASRSKVERTSKKCPGRGCSYSIQKSYGCNHMMCSKCGYEFCWRCLVRWQDIRKYGDSAYDRGCEGY</sequence>